<dbReference type="EMBL" id="CP036282">
    <property type="protein sequence ID" value="QDL54475.1"/>
    <property type="molecule type" value="Genomic_DNA"/>
</dbReference>
<dbReference type="KEGG" id="rhg:EXZ61_10040"/>
<organism evidence="1 2">
    <name type="scientific">Rhodoferax aquaticus</name>
    <dbReference type="NCBI Taxonomy" id="2527691"/>
    <lineage>
        <taxon>Bacteria</taxon>
        <taxon>Pseudomonadati</taxon>
        <taxon>Pseudomonadota</taxon>
        <taxon>Betaproteobacteria</taxon>
        <taxon>Burkholderiales</taxon>
        <taxon>Comamonadaceae</taxon>
        <taxon>Rhodoferax</taxon>
    </lineage>
</organism>
<dbReference type="Proteomes" id="UP000317365">
    <property type="component" value="Chromosome"/>
</dbReference>
<reference evidence="2" key="2">
    <citation type="journal article" date="2020" name="Int. J. Syst. Evol. Microbiol.">
        <title>Genomic insights into a novel species Rhodoferax aquaticus sp. nov., isolated from freshwater.</title>
        <authorList>
            <person name="Li T."/>
            <person name="Zhuo Y."/>
            <person name="Jin C.Z."/>
            <person name="Wu X."/>
            <person name="Ko S.R."/>
            <person name="Jin F.J."/>
            <person name="Ahn C.Y."/>
            <person name="Oh H.M."/>
            <person name="Lee H.G."/>
            <person name="Jin L."/>
        </authorList>
    </citation>
    <scope>NUCLEOTIDE SEQUENCE [LARGE SCALE GENOMIC DNA]</scope>
    <source>
        <strain evidence="2">Gr-4</strain>
    </source>
</reference>
<evidence type="ECO:0008006" key="3">
    <source>
        <dbReference type="Google" id="ProtNLM"/>
    </source>
</evidence>
<keyword evidence="2" id="KW-1185">Reference proteome</keyword>
<reference evidence="2" key="1">
    <citation type="submission" date="2019-02" db="EMBL/GenBank/DDBJ databases">
        <title>Complete genome sequence of Rhodoferax sp. Gr-4.</title>
        <authorList>
            <person name="Jin L."/>
        </authorList>
    </citation>
    <scope>NUCLEOTIDE SEQUENCE [LARGE SCALE GENOMIC DNA]</scope>
    <source>
        <strain evidence="2">Gr-4</strain>
    </source>
</reference>
<sequence length="230" mass="24483">MQSLGVLGRRAVLLIGALWFSAGAGADALLRQQEIAQCLPGEVQTWGDGQDRVALANPLVFLYNHQDAPSWLSQDAVLGALTAAQRAWAQCGIGGTVLAVETGTKAPLGASAVGWSERYGPGYFGLANMGDASLTLGPKAFEMLKARNPQLDPLPILQMVVSHEMGHLYGLVAHSRRCVDVTSYYSNAKGETCSVRGGKAPSGVPEYRASLPTACDIQRCRMANRMPQLK</sequence>
<evidence type="ECO:0000313" key="1">
    <source>
        <dbReference type="EMBL" id="QDL54475.1"/>
    </source>
</evidence>
<gene>
    <name evidence="1" type="ORF">EXZ61_10040</name>
</gene>
<accession>A0A515EPC7</accession>
<name>A0A515EPC7_9BURK</name>
<dbReference type="RefSeq" id="WP_142811435.1">
    <property type="nucleotide sequence ID" value="NZ_CP036282.1"/>
</dbReference>
<proteinExistence type="predicted"/>
<dbReference type="AlphaFoldDB" id="A0A515EPC7"/>
<evidence type="ECO:0000313" key="2">
    <source>
        <dbReference type="Proteomes" id="UP000317365"/>
    </source>
</evidence>
<protein>
    <recommendedName>
        <fullName evidence="3">Matrixin family metalloprotease</fullName>
    </recommendedName>
</protein>